<sequence>MITTREARITRKRNIWLSGRRSRRRPPPESTGPLRQRRHLTPPHRTPTPSC</sequence>
<name>A0A0A9C1B1_ARUDO</name>
<evidence type="ECO:0000256" key="1">
    <source>
        <dbReference type="SAM" id="MobiDB-lite"/>
    </source>
</evidence>
<dbReference type="EMBL" id="GBRH01230740">
    <property type="protein sequence ID" value="JAD67155.1"/>
    <property type="molecule type" value="Transcribed_RNA"/>
</dbReference>
<feature type="region of interest" description="Disordered" evidence="1">
    <location>
        <begin position="1"/>
        <end position="51"/>
    </location>
</feature>
<dbReference type="AlphaFoldDB" id="A0A0A9C1B1"/>
<evidence type="ECO:0000313" key="2">
    <source>
        <dbReference type="EMBL" id="JAD67155.1"/>
    </source>
</evidence>
<organism evidence="2">
    <name type="scientific">Arundo donax</name>
    <name type="common">Giant reed</name>
    <name type="synonym">Donax arundinaceus</name>
    <dbReference type="NCBI Taxonomy" id="35708"/>
    <lineage>
        <taxon>Eukaryota</taxon>
        <taxon>Viridiplantae</taxon>
        <taxon>Streptophyta</taxon>
        <taxon>Embryophyta</taxon>
        <taxon>Tracheophyta</taxon>
        <taxon>Spermatophyta</taxon>
        <taxon>Magnoliopsida</taxon>
        <taxon>Liliopsida</taxon>
        <taxon>Poales</taxon>
        <taxon>Poaceae</taxon>
        <taxon>PACMAD clade</taxon>
        <taxon>Arundinoideae</taxon>
        <taxon>Arundineae</taxon>
        <taxon>Arundo</taxon>
    </lineage>
</organism>
<reference evidence="2" key="2">
    <citation type="journal article" date="2015" name="Data Brief">
        <title>Shoot transcriptome of the giant reed, Arundo donax.</title>
        <authorList>
            <person name="Barrero R.A."/>
            <person name="Guerrero F.D."/>
            <person name="Moolhuijzen P."/>
            <person name="Goolsby J.A."/>
            <person name="Tidwell J."/>
            <person name="Bellgard S.E."/>
            <person name="Bellgard M.I."/>
        </authorList>
    </citation>
    <scope>NUCLEOTIDE SEQUENCE</scope>
    <source>
        <tissue evidence="2">Shoot tissue taken approximately 20 cm above the soil surface</tissue>
    </source>
</reference>
<protein>
    <submittedName>
        <fullName evidence="2">Uncharacterized protein</fullName>
    </submittedName>
</protein>
<feature type="compositionally biased region" description="Basic residues" evidence="1">
    <location>
        <begin position="10"/>
        <end position="25"/>
    </location>
</feature>
<accession>A0A0A9C1B1</accession>
<proteinExistence type="predicted"/>
<reference evidence="2" key="1">
    <citation type="submission" date="2014-09" db="EMBL/GenBank/DDBJ databases">
        <authorList>
            <person name="Magalhaes I.L.F."/>
            <person name="Oliveira U."/>
            <person name="Santos F.R."/>
            <person name="Vidigal T.H.D.A."/>
            <person name="Brescovit A.D."/>
            <person name="Santos A.J."/>
        </authorList>
    </citation>
    <scope>NUCLEOTIDE SEQUENCE</scope>
    <source>
        <tissue evidence="2">Shoot tissue taken approximately 20 cm above the soil surface</tissue>
    </source>
</reference>